<evidence type="ECO:0000313" key="2">
    <source>
        <dbReference type="Proteomes" id="UP001172680"/>
    </source>
</evidence>
<protein>
    <submittedName>
        <fullName evidence="1">Uncharacterized protein</fullName>
    </submittedName>
</protein>
<evidence type="ECO:0000313" key="1">
    <source>
        <dbReference type="EMBL" id="KAJ9635187.1"/>
    </source>
</evidence>
<dbReference type="EMBL" id="JAPDRP010000028">
    <property type="protein sequence ID" value="KAJ9635187.1"/>
    <property type="molecule type" value="Genomic_DNA"/>
</dbReference>
<name>A0ACC2YIQ0_9PEZI</name>
<keyword evidence="2" id="KW-1185">Reference proteome</keyword>
<reference evidence="1" key="1">
    <citation type="submission" date="2022-10" db="EMBL/GenBank/DDBJ databases">
        <title>Culturing micro-colonial fungi from biological soil crusts in the Mojave desert and describing Neophaeococcomyces mojavensis, and introducing the new genera and species Taxawa tesnikishii.</title>
        <authorList>
            <person name="Kurbessoian T."/>
            <person name="Stajich J.E."/>
        </authorList>
    </citation>
    <scope>NUCLEOTIDE SEQUENCE</scope>
    <source>
        <strain evidence="1">JES_115</strain>
    </source>
</reference>
<organism evidence="1 2">
    <name type="scientific">Coniosporium tulheliwenetii</name>
    <dbReference type="NCBI Taxonomy" id="3383036"/>
    <lineage>
        <taxon>Eukaryota</taxon>
        <taxon>Fungi</taxon>
        <taxon>Dikarya</taxon>
        <taxon>Ascomycota</taxon>
        <taxon>Pezizomycotina</taxon>
        <taxon>Dothideomycetes</taxon>
        <taxon>Dothideomycetes incertae sedis</taxon>
        <taxon>Coniosporium</taxon>
    </lineage>
</organism>
<dbReference type="Proteomes" id="UP001172680">
    <property type="component" value="Unassembled WGS sequence"/>
</dbReference>
<accession>A0ACC2YIQ0</accession>
<proteinExistence type="predicted"/>
<gene>
    <name evidence="1" type="ORF">H2199_008673</name>
</gene>
<sequence>MSNSANTVQLTQVVATLQQLQATQKHILATQKITLANQKETLKRVKKFEQTLSTTQKTISARISHLEQGLADVREELKPKNAPEELVPDDDLSSVSDVDFCEHLDPLERYLKAQHQLARLRKTFACTQVPYKIALITATLAGASATNTPCQDSIQTALIPPPTE</sequence>
<comment type="caution">
    <text evidence="1">The sequence shown here is derived from an EMBL/GenBank/DDBJ whole genome shotgun (WGS) entry which is preliminary data.</text>
</comment>